<keyword evidence="4" id="KW-0378">Hydrolase</keyword>
<feature type="domain" description="Peptidase S54 rhomboid" evidence="8">
    <location>
        <begin position="63"/>
        <end position="188"/>
    </location>
</feature>
<keyword evidence="5 7" id="KW-1133">Transmembrane helix</keyword>
<evidence type="ECO:0000256" key="4">
    <source>
        <dbReference type="ARBA" id="ARBA00022801"/>
    </source>
</evidence>
<dbReference type="GO" id="GO:0006508">
    <property type="term" value="P:proteolysis"/>
    <property type="evidence" value="ECO:0007669"/>
    <property type="project" value="UniProtKB-KW"/>
</dbReference>
<evidence type="ECO:0000313" key="9">
    <source>
        <dbReference type="EMBL" id="QNQ89217.1"/>
    </source>
</evidence>
<dbReference type="InterPro" id="IPR022764">
    <property type="entry name" value="Peptidase_S54_rhomboid_dom"/>
</dbReference>
<feature type="transmembrane region" description="Helical" evidence="7">
    <location>
        <begin position="150"/>
        <end position="166"/>
    </location>
</feature>
<keyword evidence="6 7" id="KW-0472">Membrane</keyword>
<feature type="transmembrane region" description="Helical" evidence="7">
    <location>
        <begin position="195"/>
        <end position="215"/>
    </location>
</feature>
<evidence type="ECO:0000256" key="2">
    <source>
        <dbReference type="ARBA" id="ARBA00009045"/>
    </source>
</evidence>
<comment type="similarity">
    <text evidence="2">Belongs to the peptidase S54 family.</text>
</comment>
<dbReference type="SUPFAM" id="SSF144091">
    <property type="entry name" value="Rhomboid-like"/>
    <property type="match status" value="1"/>
</dbReference>
<dbReference type="InterPro" id="IPR035952">
    <property type="entry name" value="Rhomboid-like_sf"/>
</dbReference>
<dbReference type="InterPro" id="IPR050925">
    <property type="entry name" value="Rhomboid_protease_S54"/>
</dbReference>
<dbReference type="RefSeq" id="WP_187974672.1">
    <property type="nucleotide sequence ID" value="NZ_CP046884.1"/>
</dbReference>
<evidence type="ECO:0000259" key="8">
    <source>
        <dbReference type="Pfam" id="PF01694"/>
    </source>
</evidence>
<accession>A0A7H0SKZ2</accession>
<dbReference type="GO" id="GO:0016020">
    <property type="term" value="C:membrane"/>
    <property type="evidence" value="ECO:0007669"/>
    <property type="project" value="UniProtKB-SubCell"/>
</dbReference>
<evidence type="ECO:0000313" key="10">
    <source>
        <dbReference type="Proteomes" id="UP000516320"/>
    </source>
</evidence>
<dbReference type="Pfam" id="PF01694">
    <property type="entry name" value="Rhomboid"/>
    <property type="match status" value="1"/>
</dbReference>
<reference evidence="9 10" key="1">
    <citation type="submission" date="2019-12" db="EMBL/GenBank/DDBJ databases">
        <title>Corynebacterium sp. nov., isolated from feces of the Anser Albifrons in China.</title>
        <authorList>
            <person name="Liu Q."/>
        </authorList>
    </citation>
    <scope>NUCLEOTIDE SEQUENCE [LARGE SCALE GENOMIC DNA]</scope>
    <source>
        <strain evidence="9 10">4H37-19</strain>
    </source>
</reference>
<evidence type="ECO:0000256" key="3">
    <source>
        <dbReference type="ARBA" id="ARBA00022692"/>
    </source>
</evidence>
<organism evidence="9 10">
    <name type="scientific">Corynebacterium poyangense</name>
    <dbReference type="NCBI Taxonomy" id="2684405"/>
    <lineage>
        <taxon>Bacteria</taxon>
        <taxon>Bacillati</taxon>
        <taxon>Actinomycetota</taxon>
        <taxon>Actinomycetes</taxon>
        <taxon>Mycobacteriales</taxon>
        <taxon>Corynebacteriaceae</taxon>
        <taxon>Corynebacterium</taxon>
    </lineage>
</organism>
<dbReference type="AlphaFoldDB" id="A0A7H0SKZ2"/>
<dbReference type="GO" id="GO:0004252">
    <property type="term" value="F:serine-type endopeptidase activity"/>
    <property type="evidence" value="ECO:0007669"/>
    <property type="project" value="InterPro"/>
</dbReference>
<dbReference type="PANTHER" id="PTHR43731">
    <property type="entry name" value="RHOMBOID PROTEASE"/>
    <property type="match status" value="1"/>
</dbReference>
<dbReference type="KEGG" id="cpoy:GP475_00165"/>
<proteinExistence type="inferred from homology"/>
<evidence type="ECO:0000256" key="5">
    <source>
        <dbReference type="ARBA" id="ARBA00022989"/>
    </source>
</evidence>
<name>A0A7H0SKZ2_9CORY</name>
<dbReference type="Proteomes" id="UP000516320">
    <property type="component" value="Chromosome"/>
</dbReference>
<comment type="subcellular location">
    <subcellularLocation>
        <location evidence="1">Membrane</location>
        <topology evidence="1">Multi-pass membrane protein</topology>
    </subcellularLocation>
</comment>
<feature type="transmembrane region" description="Helical" evidence="7">
    <location>
        <begin position="172"/>
        <end position="188"/>
    </location>
</feature>
<gene>
    <name evidence="9" type="ORF">GP475_00165</name>
</gene>
<sequence length="218" mass="23199">MSSILTPFAKAPITHIIIGLCIVVWCGAAIQSGSITEVLNNPIADSLVLWGPAVYHQPLGFLRGIGALFIHLDISHLMMNMAMLYLIGAYVEPYLGSMNFALIYGAGGLCSSAAVLFLQPLHPTVGASGAIYTLMAVLVAVNWRRGLNTTGVWVLIFINVALSFLLPNISLAGHAGGLALGILAALGLTSTHRTWLSLFPWLLVALSAVIFYLAVWTL</sequence>
<dbReference type="Gene3D" id="1.20.1540.10">
    <property type="entry name" value="Rhomboid-like"/>
    <property type="match status" value="1"/>
</dbReference>
<feature type="transmembrane region" description="Helical" evidence="7">
    <location>
        <begin position="12"/>
        <end position="30"/>
    </location>
</feature>
<dbReference type="PANTHER" id="PTHR43731:SF14">
    <property type="entry name" value="PRESENILIN-ASSOCIATED RHOMBOID-LIKE PROTEIN, MITOCHONDRIAL"/>
    <property type="match status" value="1"/>
</dbReference>
<evidence type="ECO:0000256" key="7">
    <source>
        <dbReference type="SAM" id="Phobius"/>
    </source>
</evidence>
<protein>
    <submittedName>
        <fullName evidence="9">Rhomboid family intramembrane serine protease</fullName>
    </submittedName>
</protein>
<evidence type="ECO:0000256" key="1">
    <source>
        <dbReference type="ARBA" id="ARBA00004141"/>
    </source>
</evidence>
<dbReference type="EMBL" id="CP046884">
    <property type="protein sequence ID" value="QNQ89217.1"/>
    <property type="molecule type" value="Genomic_DNA"/>
</dbReference>
<evidence type="ECO:0000256" key="6">
    <source>
        <dbReference type="ARBA" id="ARBA00023136"/>
    </source>
</evidence>
<keyword evidence="9" id="KW-0645">Protease</keyword>
<keyword evidence="10" id="KW-1185">Reference proteome</keyword>
<keyword evidence="3 7" id="KW-0812">Transmembrane</keyword>
<feature type="transmembrane region" description="Helical" evidence="7">
    <location>
        <begin position="124"/>
        <end position="143"/>
    </location>
</feature>